<gene>
    <name evidence="1" type="ORF">DSM104329_00493</name>
</gene>
<sequence length="118" mass="12713">MAQSWKLTVRVGSKVTTERFASLDAALDAMAHRLDASSGDAHRDTARVFHRRIDPVAQVAVRAEVAGPQRFLAKVTAGVDLRGDASAEAWTGRVSKQVVQPHRGETAVDALRRVLTAA</sequence>
<dbReference type="EMBL" id="CP087164">
    <property type="protein sequence ID" value="UGS34122.1"/>
    <property type="molecule type" value="Genomic_DNA"/>
</dbReference>
<dbReference type="Proteomes" id="UP001162834">
    <property type="component" value="Chromosome"/>
</dbReference>
<proteinExistence type="predicted"/>
<evidence type="ECO:0000313" key="1">
    <source>
        <dbReference type="EMBL" id="UGS34122.1"/>
    </source>
</evidence>
<keyword evidence="2" id="KW-1185">Reference proteome</keyword>
<name>A0A9E7BZ52_9ACTN</name>
<dbReference type="RefSeq" id="WP_259313811.1">
    <property type="nucleotide sequence ID" value="NZ_CP087164.1"/>
</dbReference>
<organism evidence="1 2">
    <name type="scientific">Capillimicrobium parvum</name>
    <dbReference type="NCBI Taxonomy" id="2884022"/>
    <lineage>
        <taxon>Bacteria</taxon>
        <taxon>Bacillati</taxon>
        <taxon>Actinomycetota</taxon>
        <taxon>Thermoleophilia</taxon>
        <taxon>Solirubrobacterales</taxon>
        <taxon>Capillimicrobiaceae</taxon>
        <taxon>Capillimicrobium</taxon>
    </lineage>
</organism>
<protein>
    <submittedName>
        <fullName evidence="1">Uncharacterized protein</fullName>
    </submittedName>
</protein>
<evidence type="ECO:0000313" key="2">
    <source>
        <dbReference type="Proteomes" id="UP001162834"/>
    </source>
</evidence>
<dbReference type="KEGG" id="sbae:DSM104329_00493"/>
<reference evidence="1" key="1">
    <citation type="journal article" date="2022" name="Int. J. Syst. Evol. Microbiol.">
        <title>Pseudomonas aegrilactucae sp. nov. and Pseudomonas morbosilactucae sp. nov., pathogens causing bacterial rot of lettuce in Japan.</title>
        <authorList>
            <person name="Sawada H."/>
            <person name="Fujikawa T."/>
            <person name="Satou M."/>
        </authorList>
    </citation>
    <scope>NUCLEOTIDE SEQUENCE</scope>
    <source>
        <strain evidence="1">0166_1</strain>
    </source>
</reference>
<accession>A0A9E7BZ52</accession>
<dbReference type="AlphaFoldDB" id="A0A9E7BZ52"/>